<dbReference type="EMBL" id="CM010724">
    <property type="protein sequence ID" value="RZC79627.1"/>
    <property type="molecule type" value="Genomic_DNA"/>
</dbReference>
<proteinExistence type="predicted"/>
<protein>
    <submittedName>
        <fullName evidence="1">Uncharacterized protein</fullName>
    </submittedName>
</protein>
<dbReference type="Proteomes" id="UP000316621">
    <property type="component" value="Chromosome 10"/>
</dbReference>
<evidence type="ECO:0000313" key="2">
    <source>
        <dbReference type="Proteomes" id="UP000316621"/>
    </source>
</evidence>
<reference evidence="1 2" key="1">
    <citation type="journal article" date="2018" name="Science">
        <title>The opium poppy genome and morphinan production.</title>
        <authorList>
            <person name="Guo L."/>
            <person name="Winzer T."/>
            <person name="Yang X."/>
            <person name="Li Y."/>
            <person name="Ning Z."/>
            <person name="He Z."/>
            <person name="Teodor R."/>
            <person name="Lu Y."/>
            <person name="Bowser T.A."/>
            <person name="Graham I.A."/>
            <person name="Ye K."/>
        </authorList>
    </citation>
    <scope>NUCLEOTIDE SEQUENCE [LARGE SCALE GENOMIC DNA]</scope>
    <source>
        <strain evidence="2">cv. HN1</strain>
        <tissue evidence="1">Leaves</tissue>
    </source>
</reference>
<accession>A0A4Y7L3V1</accession>
<dbReference type="Gramene" id="RZC79627">
    <property type="protein sequence ID" value="RZC79627"/>
    <property type="gene ID" value="C5167_042201"/>
</dbReference>
<organism evidence="1 2">
    <name type="scientific">Papaver somniferum</name>
    <name type="common">Opium poppy</name>
    <dbReference type="NCBI Taxonomy" id="3469"/>
    <lineage>
        <taxon>Eukaryota</taxon>
        <taxon>Viridiplantae</taxon>
        <taxon>Streptophyta</taxon>
        <taxon>Embryophyta</taxon>
        <taxon>Tracheophyta</taxon>
        <taxon>Spermatophyta</taxon>
        <taxon>Magnoliopsida</taxon>
        <taxon>Ranunculales</taxon>
        <taxon>Papaveraceae</taxon>
        <taxon>Papaveroideae</taxon>
        <taxon>Papaver</taxon>
    </lineage>
</organism>
<sequence>MNPNYTLDYRYFLIFARLRKAISTDELGCSFKNFRWCIRNKYIYSVGKPTKVEIYSVGQPAKEGTNWVGSKLLVVEGIQADGLKKAHQDMKETMGEFREIHNGY</sequence>
<gene>
    <name evidence="1" type="ORF">C5167_042201</name>
</gene>
<evidence type="ECO:0000313" key="1">
    <source>
        <dbReference type="EMBL" id="RZC79627.1"/>
    </source>
</evidence>
<dbReference type="AlphaFoldDB" id="A0A4Y7L3V1"/>
<name>A0A4Y7L3V1_PAPSO</name>
<keyword evidence="2" id="KW-1185">Reference proteome</keyword>